<protein>
    <submittedName>
        <fullName evidence="1">AGAP002028-PA-like protein</fullName>
    </submittedName>
</protein>
<sequence>MTGQRLPSRCGFVHYQTFVLVGTIMLMLHHAPAARADILVYQMLNDQIVPRQAGLQGRRTIRWVNQLAQICPKPLADD</sequence>
<proteinExistence type="predicted"/>
<evidence type="ECO:0000313" key="2">
    <source>
        <dbReference type="EnsemblMetazoa" id="ASIC008986-PA"/>
    </source>
</evidence>
<accession>A0A084VTV8</accession>
<evidence type="ECO:0000313" key="1">
    <source>
        <dbReference type="EMBL" id="KFB41402.1"/>
    </source>
</evidence>
<dbReference type="EMBL" id="ATLV01016518">
    <property type="status" value="NOT_ANNOTATED_CDS"/>
    <property type="molecule type" value="Genomic_DNA"/>
</dbReference>
<dbReference type="Proteomes" id="UP000030765">
    <property type="component" value="Unassembled WGS sequence"/>
</dbReference>
<dbReference type="VEuPathDB" id="VectorBase:ASIC008986"/>
<dbReference type="AlphaFoldDB" id="A0A084VTV8"/>
<keyword evidence="3" id="KW-1185">Reference proteome</keyword>
<organism evidence="1">
    <name type="scientific">Anopheles sinensis</name>
    <name type="common">Mosquito</name>
    <dbReference type="NCBI Taxonomy" id="74873"/>
    <lineage>
        <taxon>Eukaryota</taxon>
        <taxon>Metazoa</taxon>
        <taxon>Ecdysozoa</taxon>
        <taxon>Arthropoda</taxon>
        <taxon>Hexapoda</taxon>
        <taxon>Insecta</taxon>
        <taxon>Pterygota</taxon>
        <taxon>Neoptera</taxon>
        <taxon>Endopterygota</taxon>
        <taxon>Diptera</taxon>
        <taxon>Nematocera</taxon>
        <taxon>Culicoidea</taxon>
        <taxon>Culicidae</taxon>
        <taxon>Anophelinae</taxon>
        <taxon>Anopheles</taxon>
    </lineage>
</organism>
<reference evidence="1 3" key="1">
    <citation type="journal article" date="2014" name="BMC Genomics">
        <title>Genome sequence of Anopheles sinensis provides insight into genetics basis of mosquito competence for malaria parasites.</title>
        <authorList>
            <person name="Zhou D."/>
            <person name="Zhang D."/>
            <person name="Ding G."/>
            <person name="Shi L."/>
            <person name="Hou Q."/>
            <person name="Ye Y."/>
            <person name="Xu Y."/>
            <person name="Zhou H."/>
            <person name="Xiong C."/>
            <person name="Li S."/>
            <person name="Yu J."/>
            <person name="Hong S."/>
            <person name="Yu X."/>
            <person name="Zou P."/>
            <person name="Chen C."/>
            <person name="Chang X."/>
            <person name="Wang W."/>
            <person name="Lv Y."/>
            <person name="Sun Y."/>
            <person name="Ma L."/>
            <person name="Shen B."/>
            <person name="Zhu C."/>
        </authorList>
    </citation>
    <scope>NUCLEOTIDE SEQUENCE [LARGE SCALE GENOMIC DNA]</scope>
</reference>
<evidence type="ECO:0000313" key="3">
    <source>
        <dbReference type="Proteomes" id="UP000030765"/>
    </source>
</evidence>
<dbReference type="EMBL" id="KE525092">
    <property type="protein sequence ID" value="KFB41402.1"/>
    <property type="molecule type" value="Genomic_DNA"/>
</dbReference>
<gene>
    <name evidence="1" type="ORF">ZHAS_00008986</name>
</gene>
<name>A0A084VTV8_ANOSI</name>
<reference evidence="2" key="2">
    <citation type="submission" date="2020-05" db="UniProtKB">
        <authorList>
            <consortium name="EnsemblMetazoa"/>
        </authorList>
    </citation>
    <scope>IDENTIFICATION</scope>
</reference>
<dbReference type="EnsemblMetazoa" id="ASIC008986-RA">
    <property type="protein sequence ID" value="ASIC008986-PA"/>
    <property type="gene ID" value="ASIC008986"/>
</dbReference>